<evidence type="ECO:0000256" key="3">
    <source>
        <dbReference type="ARBA" id="ARBA00022845"/>
    </source>
</evidence>
<sequence length="245" mass="26291">MAQISLRPGGSVAISTAPEEHALPHSWVVWEQWAAEASSSYGECIRPIATAHTVESFWSAYRQIAQPSQLFTGSKVESLSVFLAGIRPAWEEDANANGGELYCRRSGSPQQLDRLWHMVVLGIVGGSIEGAVELVTGVRVVKKSSGGRVTHRLEVWIRTEEASTPLRNALVAALQSAPDETAPADASIAAPPSVEPPAPAATSLDCAQPSDRNAAAIVHCLNQPLNTRGLRWEYRSHKKANQKAG</sequence>
<protein>
    <recommendedName>
        <fullName evidence="9">Eukaryotic translation initiation factor 4E</fullName>
    </recommendedName>
</protein>
<name>A0A7S0J362_9EUKA</name>
<keyword evidence="3" id="KW-0810">Translation regulation</keyword>
<organism evidence="8">
    <name type="scientific">Calcidiscus leptoporus</name>
    <dbReference type="NCBI Taxonomy" id="127549"/>
    <lineage>
        <taxon>Eukaryota</taxon>
        <taxon>Haptista</taxon>
        <taxon>Haptophyta</taxon>
        <taxon>Prymnesiophyceae</taxon>
        <taxon>Coccolithales</taxon>
        <taxon>Calcidiscaceae</taxon>
        <taxon>Calcidiscus</taxon>
    </lineage>
</organism>
<keyword evidence="2 6" id="KW-0396">Initiation factor</keyword>
<evidence type="ECO:0000256" key="6">
    <source>
        <dbReference type="RuleBase" id="RU004374"/>
    </source>
</evidence>
<keyword evidence="4 6" id="KW-0694">RNA-binding</keyword>
<dbReference type="InterPro" id="IPR023398">
    <property type="entry name" value="TIF_eIF4e-like"/>
</dbReference>
<evidence type="ECO:0000256" key="1">
    <source>
        <dbReference type="ARBA" id="ARBA00009860"/>
    </source>
</evidence>
<feature type="region of interest" description="Disordered" evidence="7">
    <location>
        <begin position="181"/>
        <end position="203"/>
    </location>
</feature>
<comment type="similarity">
    <text evidence="1 6">Belongs to the eukaryotic initiation factor 4E family.</text>
</comment>
<evidence type="ECO:0000256" key="7">
    <source>
        <dbReference type="SAM" id="MobiDB-lite"/>
    </source>
</evidence>
<dbReference type="PANTHER" id="PTHR11960">
    <property type="entry name" value="EUKARYOTIC TRANSLATION INITIATION FACTOR 4E RELATED"/>
    <property type="match status" value="1"/>
</dbReference>
<dbReference type="PANTHER" id="PTHR11960:SF8">
    <property type="entry name" value="EUKARYOTIC TRANSLATION INITIATION FACTOR 4E1-RELATED"/>
    <property type="match status" value="1"/>
</dbReference>
<dbReference type="EMBL" id="HBER01029637">
    <property type="protein sequence ID" value="CAD8539594.1"/>
    <property type="molecule type" value="Transcribed_RNA"/>
</dbReference>
<dbReference type="GO" id="GO:0006417">
    <property type="term" value="P:regulation of translation"/>
    <property type="evidence" value="ECO:0007669"/>
    <property type="project" value="UniProtKB-KW"/>
</dbReference>
<dbReference type="GO" id="GO:0016281">
    <property type="term" value="C:eukaryotic translation initiation factor 4F complex"/>
    <property type="evidence" value="ECO:0007669"/>
    <property type="project" value="TreeGrafter"/>
</dbReference>
<dbReference type="SUPFAM" id="SSF55418">
    <property type="entry name" value="eIF4e-like"/>
    <property type="match status" value="1"/>
</dbReference>
<evidence type="ECO:0000313" key="8">
    <source>
        <dbReference type="EMBL" id="CAD8539594.1"/>
    </source>
</evidence>
<reference evidence="8" key="1">
    <citation type="submission" date="2021-01" db="EMBL/GenBank/DDBJ databases">
        <authorList>
            <person name="Corre E."/>
            <person name="Pelletier E."/>
            <person name="Niang G."/>
            <person name="Scheremetjew M."/>
            <person name="Finn R."/>
            <person name="Kale V."/>
            <person name="Holt S."/>
            <person name="Cochrane G."/>
            <person name="Meng A."/>
            <person name="Brown T."/>
            <person name="Cohen L."/>
        </authorList>
    </citation>
    <scope>NUCLEOTIDE SEQUENCE</scope>
    <source>
        <strain evidence="8">RCC1130</strain>
    </source>
</reference>
<dbReference type="AlphaFoldDB" id="A0A7S0J362"/>
<evidence type="ECO:0008006" key="9">
    <source>
        <dbReference type="Google" id="ProtNLM"/>
    </source>
</evidence>
<keyword evidence="5 6" id="KW-0648">Protein biosynthesis</keyword>
<gene>
    <name evidence="8" type="ORF">CLEP1334_LOCUS14877</name>
</gene>
<evidence type="ECO:0000256" key="2">
    <source>
        <dbReference type="ARBA" id="ARBA00022540"/>
    </source>
</evidence>
<dbReference type="Gene3D" id="3.30.760.10">
    <property type="entry name" value="RNA Cap, Translation Initiation Factor Eif4e"/>
    <property type="match status" value="1"/>
</dbReference>
<accession>A0A7S0J362</accession>
<dbReference type="InterPro" id="IPR001040">
    <property type="entry name" value="TIF_eIF_4E"/>
</dbReference>
<dbReference type="GO" id="GO:0000340">
    <property type="term" value="F:RNA 7-methylguanosine cap binding"/>
    <property type="evidence" value="ECO:0007669"/>
    <property type="project" value="TreeGrafter"/>
</dbReference>
<dbReference type="Pfam" id="PF01652">
    <property type="entry name" value="IF4E"/>
    <property type="match status" value="1"/>
</dbReference>
<evidence type="ECO:0000256" key="5">
    <source>
        <dbReference type="ARBA" id="ARBA00022917"/>
    </source>
</evidence>
<proteinExistence type="inferred from homology"/>
<feature type="compositionally biased region" description="Low complexity" evidence="7">
    <location>
        <begin position="183"/>
        <end position="192"/>
    </location>
</feature>
<dbReference type="GO" id="GO:0003743">
    <property type="term" value="F:translation initiation factor activity"/>
    <property type="evidence" value="ECO:0007669"/>
    <property type="project" value="UniProtKB-KW"/>
</dbReference>
<evidence type="ECO:0000256" key="4">
    <source>
        <dbReference type="ARBA" id="ARBA00022884"/>
    </source>
</evidence>